<evidence type="ECO:0000313" key="2">
    <source>
        <dbReference type="Proteomes" id="UP000316775"/>
    </source>
</evidence>
<reference evidence="1 2" key="1">
    <citation type="submission" date="2019-06" db="EMBL/GenBank/DDBJ databases">
        <title>Whole genome shotgun sequence of Flavobacterium flevense NBRC 14960.</title>
        <authorList>
            <person name="Hosoyama A."/>
            <person name="Uohara A."/>
            <person name="Ohji S."/>
            <person name="Ichikawa N."/>
        </authorList>
    </citation>
    <scope>NUCLEOTIDE SEQUENCE [LARGE SCALE GENOMIC DNA]</scope>
    <source>
        <strain evidence="1 2">NBRC 14960</strain>
    </source>
</reference>
<dbReference type="EMBL" id="BJNP01000018">
    <property type="protein sequence ID" value="GEC72353.1"/>
    <property type="molecule type" value="Genomic_DNA"/>
</dbReference>
<name>A0A4Y4B0X7_9FLAO</name>
<keyword evidence="2" id="KW-1185">Reference proteome</keyword>
<dbReference type="InterPro" id="IPR012334">
    <property type="entry name" value="Pectin_lyas_fold"/>
</dbReference>
<dbReference type="InterPro" id="IPR011050">
    <property type="entry name" value="Pectin_lyase_fold/virulence"/>
</dbReference>
<proteinExistence type="predicted"/>
<dbReference type="RefSeq" id="WP_073246556.1">
    <property type="nucleotide sequence ID" value="NZ_BJNP01000018.1"/>
</dbReference>
<organism evidence="1 2">
    <name type="scientific">Flavobacterium flevense</name>
    <dbReference type="NCBI Taxonomy" id="983"/>
    <lineage>
        <taxon>Bacteria</taxon>
        <taxon>Pseudomonadati</taxon>
        <taxon>Bacteroidota</taxon>
        <taxon>Flavobacteriia</taxon>
        <taxon>Flavobacteriales</taxon>
        <taxon>Flavobacteriaceae</taxon>
        <taxon>Flavobacterium</taxon>
    </lineage>
</organism>
<dbReference type="SUPFAM" id="SSF51126">
    <property type="entry name" value="Pectin lyase-like"/>
    <property type="match status" value="2"/>
</dbReference>
<protein>
    <submittedName>
        <fullName evidence="1">Uncharacterized protein</fullName>
    </submittedName>
</protein>
<accession>A0A4Y4B0X7</accession>
<dbReference type="OrthoDB" id="1286432at2"/>
<sequence length="719" mass="79603">MKKLILFLFFSTAIFSQNYQYATDDVPVQASASSQAGTNQLEEIEYFNAFLLPVTQKLSIQAALDRYGSVRLEKGDYSGVNIVLRSNQRLFGHLSLTKVSNITIAAGSSNLKIHNIISSGGINFQAGAAISNSEFKNIESSPIRSVGGIIENNTFINLSRCVLNWDMSNSGYFRNNKIIKHRIHAYYPQIVMKGNSATPSYGNVQLWINMLTPGGNGAEIDNLKSLTWVGVDSESWNWYNYSTKPLIEMKNMGEVKIASLSGGNLTATPTPVFDIAADNVSIFRKFISSKAAKKSILRGNTNMFLIESNSETYDTEETTTRFDFKGHFNNKNVSLNGVDISSAVTDTPTLNKLSNTILGTQKKPWERPVFEAVPNPSGENWMANRAGKTDQAAYIQNLINTNNIAELEEGIYYIGSTLTIKSNQGIIGKGTGKTAIVGLKDDFPLITGENSKGEVKFYLSNLTLQGGSTGLRIHPLNGSQISVSACIFRHLVFRNQNYGIHLDKFYGFDNNFIEHVSFVNTNIGFYQEVDPLYKGVGETATMMFMDKVVFYKCQWINNTKALSLLSFRGSNLNAWIDCNFDNNKIVAEMRNYVYPLFANCNFTNTTGDYVVGGESKVEFYSCLFDKNTSNATFRLYGAYLEGCTLLDRSSLFKTFSSTAFITNSTITADIGTLNSGMIVNSSMLSNPGFNKMLVNINLAKPTVIIDAKPIPYPQLLVTH</sequence>
<dbReference type="Gene3D" id="2.160.20.10">
    <property type="entry name" value="Single-stranded right-handed beta-helix, Pectin lyase-like"/>
    <property type="match status" value="1"/>
</dbReference>
<evidence type="ECO:0000313" key="1">
    <source>
        <dbReference type="EMBL" id="GEC72353.1"/>
    </source>
</evidence>
<gene>
    <name evidence="1" type="ORF">FFL01_18920</name>
</gene>
<dbReference type="AlphaFoldDB" id="A0A4Y4B0X7"/>
<comment type="caution">
    <text evidence="1">The sequence shown here is derived from an EMBL/GenBank/DDBJ whole genome shotgun (WGS) entry which is preliminary data.</text>
</comment>
<dbReference type="STRING" id="983.SAMN05443543_11047"/>
<dbReference type="Proteomes" id="UP000316775">
    <property type="component" value="Unassembled WGS sequence"/>
</dbReference>